<sequence>MRQIALPIDDVSQVADARRQATEIARSIGLNETDRGRVAIVVTEAATNILKHAGSGVLLIRPLAHPHSDEAGDGIEVIALDNGPGLPDAALSFADGHSTAGTAGTGLGALARLSDQFDWFSDSANGSIFWMALWPGRVVPDQLLDIGAVCLPLPGETLSGDDWRVEQHGERCAIMVADGLGHGLEAYRASMAATEVLPKRENWPAADLIHEAHGALRATRGAAVSVLSLNLSTGQAQFAGVGNVAAFIGGHGARKQLVTHNGIVGHNMRKVGSMDVDWPHDSWLLMHSDGLSTQWNLNDFPGLDARHPAVIAATVCKAHWRKRDDVTVLVARRN</sequence>
<dbReference type="SUPFAM" id="SSF55874">
    <property type="entry name" value="ATPase domain of HSP90 chaperone/DNA topoisomerase II/histidine kinase"/>
    <property type="match status" value="1"/>
</dbReference>
<dbReference type="PANTHER" id="PTHR35801:SF1">
    <property type="entry name" value="PHOSPHOSERINE PHOSPHATASE RSBX"/>
    <property type="match status" value="1"/>
</dbReference>
<dbReference type="InterPro" id="IPR003594">
    <property type="entry name" value="HATPase_dom"/>
</dbReference>
<comment type="caution">
    <text evidence="2">The sequence shown here is derived from an EMBL/GenBank/DDBJ whole genome shotgun (WGS) entry which is preliminary data.</text>
</comment>
<reference evidence="2 3" key="1">
    <citation type="submission" date="2020-07" db="EMBL/GenBank/DDBJ databases">
        <title>Genomic Encyclopedia of Type Strains, Phase IV (KMG-V): Genome sequencing to study the core and pangenomes of soil and plant-associated prokaryotes.</title>
        <authorList>
            <person name="Whitman W."/>
        </authorList>
    </citation>
    <scope>NUCLEOTIDE SEQUENCE [LARGE SCALE GENOMIC DNA]</scope>
    <source>
        <strain evidence="2 3">SAS40</strain>
    </source>
</reference>
<name>A0A7Y9LQF7_9BURK</name>
<dbReference type="InterPro" id="IPR001932">
    <property type="entry name" value="PPM-type_phosphatase-like_dom"/>
</dbReference>
<dbReference type="Gene3D" id="3.60.40.10">
    <property type="entry name" value="PPM-type phosphatase domain"/>
    <property type="match status" value="1"/>
</dbReference>
<dbReference type="Pfam" id="PF07228">
    <property type="entry name" value="SpoIIE"/>
    <property type="match status" value="1"/>
</dbReference>
<dbReference type="RefSeq" id="WP_179590647.1">
    <property type="nucleotide sequence ID" value="NZ_JACBYR010000003.1"/>
</dbReference>
<dbReference type="AlphaFoldDB" id="A0A7Y9LQF7"/>
<evidence type="ECO:0000313" key="3">
    <source>
        <dbReference type="Proteomes" id="UP000542125"/>
    </source>
</evidence>
<feature type="domain" description="PPM-type phosphatase" evidence="1">
    <location>
        <begin position="143"/>
        <end position="333"/>
    </location>
</feature>
<dbReference type="Proteomes" id="UP000542125">
    <property type="component" value="Unassembled WGS sequence"/>
</dbReference>
<accession>A0A7Y9LQF7</accession>
<evidence type="ECO:0000313" key="2">
    <source>
        <dbReference type="EMBL" id="NYE86023.1"/>
    </source>
</evidence>
<dbReference type="SUPFAM" id="SSF81606">
    <property type="entry name" value="PP2C-like"/>
    <property type="match status" value="1"/>
</dbReference>
<gene>
    <name evidence="2" type="ORF">FHW18_005342</name>
</gene>
<dbReference type="InterPro" id="IPR036457">
    <property type="entry name" value="PPM-type-like_dom_sf"/>
</dbReference>
<protein>
    <submittedName>
        <fullName evidence="2">Anti-sigma regulatory factor (Ser/Thr protein kinase)</fullName>
    </submittedName>
</protein>
<keyword evidence="3" id="KW-1185">Reference proteome</keyword>
<organism evidence="2 3">
    <name type="scientific">Pigmentiphaga litoralis</name>
    <dbReference type="NCBI Taxonomy" id="516702"/>
    <lineage>
        <taxon>Bacteria</taxon>
        <taxon>Pseudomonadati</taxon>
        <taxon>Pseudomonadota</taxon>
        <taxon>Betaproteobacteria</taxon>
        <taxon>Burkholderiales</taxon>
        <taxon>Alcaligenaceae</taxon>
        <taxon>Pigmentiphaga</taxon>
    </lineage>
</organism>
<dbReference type="EMBL" id="JACBYR010000003">
    <property type="protein sequence ID" value="NYE86023.1"/>
    <property type="molecule type" value="Genomic_DNA"/>
</dbReference>
<dbReference type="Pfam" id="PF13581">
    <property type="entry name" value="HATPase_c_2"/>
    <property type="match status" value="1"/>
</dbReference>
<dbReference type="InterPro" id="IPR039248">
    <property type="entry name" value="Ptase_RsbX"/>
</dbReference>
<dbReference type="PANTHER" id="PTHR35801">
    <property type="entry name" value="PHOSPHOSERINE PHOSPHATASE RSBX"/>
    <property type="match status" value="1"/>
</dbReference>
<evidence type="ECO:0000259" key="1">
    <source>
        <dbReference type="SMART" id="SM00331"/>
    </source>
</evidence>
<dbReference type="SMART" id="SM00331">
    <property type="entry name" value="PP2C_SIG"/>
    <property type="match status" value="1"/>
</dbReference>
<dbReference type="InterPro" id="IPR036890">
    <property type="entry name" value="HATPase_C_sf"/>
</dbReference>
<dbReference type="Gene3D" id="3.30.565.10">
    <property type="entry name" value="Histidine kinase-like ATPase, C-terminal domain"/>
    <property type="match status" value="1"/>
</dbReference>
<proteinExistence type="predicted"/>